<sequence length="189" mass="19860">MKSLEKRSYAATGPRRLTVGLGALSFVLLASACSEPADEYEVPQALCGVEVPGDVLDPLLPEGEEVSERTKTASGVKRCYVSVDDKVALSTSIEWYEADTPIAEVAEKTIGADPNDKVTGDKRYSYSDKGGAGLIRCDDSSTIDKDVDGDLYTTVRVGGDDSADAAAVLKAIEAYTNAAPAAGECEVDL</sequence>
<dbReference type="PROSITE" id="PS51257">
    <property type="entry name" value="PROKAR_LIPOPROTEIN"/>
    <property type="match status" value="1"/>
</dbReference>
<reference evidence="3" key="1">
    <citation type="journal article" date="2019" name="Int. J. Syst. Evol. Microbiol.">
        <title>The Global Catalogue of Microorganisms (GCM) 10K type strain sequencing project: providing services to taxonomists for standard genome sequencing and annotation.</title>
        <authorList>
            <consortium name="The Broad Institute Genomics Platform"/>
            <consortium name="The Broad Institute Genome Sequencing Center for Infectious Disease"/>
            <person name="Wu L."/>
            <person name="Ma J."/>
        </authorList>
    </citation>
    <scope>NUCLEOTIDE SEQUENCE [LARGE SCALE GENOMIC DNA]</scope>
    <source>
        <strain evidence="3">CGMCC 4.7275</strain>
    </source>
</reference>
<dbReference type="RefSeq" id="WP_189105145.1">
    <property type="nucleotide sequence ID" value="NZ_BMMV01000001.1"/>
</dbReference>
<evidence type="ECO:0000313" key="2">
    <source>
        <dbReference type="EMBL" id="GGJ72747.1"/>
    </source>
</evidence>
<feature type="signal peptide" evidence="1">
    <location>
        <begin position="1"/>
        <end position="32"/>
    </location>
</feature>
<feature type="chain" id="PRO_5045669077" description="DUF3558 domain-containing protein" evidence="1">
    <location>
        <begin position="33"/>
        <end position="189"/>
    </location>
</feature>
<organism evidence="2 3">
    <name type="scientific">Streptomyces camponoticapitis</name>
    <dbReference type="NCBI Taxonomy" id="1616125"/>
    <lineage>
        <taxon>Bacteria</taxon>
        <taxon>Bacillati</taxon>
        <taxon>Actinomycetota</taxon>
        <taxon>Actinomycetes</taxon>
        <taxon>Kitasatosporales</taxon>
        <taxon>Streptomycetaceae</taxon>
        <taxon>Streptomyces</taxon>
    </lineage>
</organism>
<keyword evidence="3" id="KW-1185">Reference proteome</keyword>
<proteinExistence type="predicted"/>
<evidence type="ECO:0008006" key="4">
    <source>
        <dbReference type="Google" id="ProtNLM"/>
    </source>
</evidence>
<dbReference type="EMBL" id="BMMV01000001">
    <property type="protein sequence ID" value="GGJ72747.1"/>
    <property type="molecule type" value="Genomic_DNA"/>
</dbReference>
<evidence type="ECO:0000313" key="3">
    <source>
        <dbReference type="Proteomes" id="UP000660265"/>
    </source>
</evidence>
<accession>A0ABQ2DTU3</accession>
<gene>
    <name evidence="2" type="ORF">GCM10011583_00140</name>
</gene>
<name>A0ABQ2DTU3_9ACTN</name>
<evidence type="ECO:0000256" key="1">
    <source>
        <dbReference type="SAM" id="SignalP"/>
    </source>
</evidence>
<comment type="caution">
    <text evidence="2">The sequence shown here is derived from an EMBL/GenBank/DDBJ whole genome shotgun (WGS) entry which is preliminary data.</text>
</comment>
<protein>
    <recommendedName>
        <fullName evidence="4">DUF3558 domain-containing protein</fullName>
    </recommendedName>
</protein>
<dbReference type="Proteomes" id="UP000660265">
    <property type="component" value="Unassembled WGS sequence"/>
</dbReference>
<keyword evidence="1" id="KW-0732">Signal</keyword>